<dbReference type="CDD" id="cd01038">
    <property type="entry name" value="Endonuclease_DUF559"/>
    <property type="match status" value="1"/>
</dbReference>
<dbReference type="InterPro" id="IPR011335">
    <property type="entry name" value="Restrct_endonuc-II-like"/>
</dbReference>
<sequence>MKDDRIYNRPVLKGYRKQLRNNLTSAEATLWNYLKGKQLEGRKFRRQFSVENYIIDFYCPSERLAVELDGAGHFTEEGLLYDEERTKVLNAHEIRVIRFENKEVFEAIEHVLHAIKSNFTQPPHP</sequence>
<dbReference type="EMBL" id="CP136051">
    <property type="protein sequence ID" value="WOK09625.1"/>
    <property type="molecule type" value="Genomic_DNA"/>
</dbReference>
<dbReference type="Proteomes" id="UP001302349">
    <property type="component" value="Chromosome"/>
</dbReference>
<feature type="domain" description="DUF559" evidence="1">
    <location>
        <begin position="15"/>
        <end position="117"/>
    </location>
</feature>
<evidence type="ECO:0000259" key="1">
    <source>
        <dbReference type="Pfam" id="PF04480"/>
    </source>
</evidence>
<dbReference type="RefSeq" id="WP_317492237.1">
    <property type="nucleotide sequence ID" value="NZ_CP136051.1"/>
</dbReference>
<dbReference type="SUPFAM" id="SSF52980">
    <property type="entry name" value="Restriction endonuclease-like"/>
    <property type="match status" value="1"/>
</dbReference>
<name>A0ABZ0J0C0_9BACT</name>
<keyword evidence="3" id="KW-1185">Reference proteome</keyword>
<accession>A0ABZ0J0C0</accession>
<protein>
    <submittedName>
        <fullName evidence="2">DUF559 domain-containing protein</fullName>
    </submittedName>
</protein>
<evidence type="ECO:0000313" key="3">
    <source>
        <dbReference type="Proteomes" id="UP001302349"/>
    </source>
</evidence>
<proteinExistence type="predicted"/>
<dbReference type="Pfam" id="PF04480">
    <property type="entry name" value="DUF559"/>
    <property type="match status" value="1"/>
</dbReference>
<reference evidence="2 3" key="1">
    <citation type="journal article" date="2023" name="Microbiol. Resour. Announc.">
        <title>Complete Genome Sequence of Imperialibacter roseus strain P4T.</title>
        <authorList>
            <person name="Tizabi D.R."/>
            <person name="Bachvaroff T."/>
            <person name="Hill R.T."/>
        </authorList>
    </citation>
    <scope>NUCLEOTIDE SEQUENCE [LARGE SCALE GENOMIC DNA]</scope>
    <source>
        <strain evidence="2 3">P4T</strain>
    </source>
</reference>
<dbReference type="Gene3D" id="3.40.960.10">
    <property type="entry name" value="VSR Endonuclease"/>
    <property type="match status" value="1"/>
</dbReference>
<organism evidence="2 3">
    <name type="scientific">Imperialibacter roseus</name>
    <dbReference type="NCBI Taxonomy" id="1324217"/>
    <lineage>
        <taxon>Bacteria</taxon>
        <taxon>Pseudomonadati</taxon>
        <taxon>Bacteroidota</taxon>
        <taxon>Cytophagia</taxon>
        <taxon>Cytophagales</taxon>
        <taxon>Flammeovirgaceae</taxon>
        <taxon>Imperialibacter</taxon>
    </lineage>
</organism>
<dbReference type="InterPro" id="IPR047216">
    <property type="entry name" value="Endonuclease_DUF559_bact"/>
</dbReference>
<gene>
    <name evidence="2" type="ORF">RT717_13345</name>
</gene>
<evidence type="ECO:0000313" key="2">
    <source>
        <dbReference type="EMBL" id="WOK09625.1"/>
    </source>
</evidence>
<dbReference type="InterPro" id="IPR007569">
    <property type="entry name" value="DUF559"/>
</dbReference>
<dbReference type="PANTHER" id="PTHR38590">
    <property type="entry name" value="BLL0828 PROTEIN"/>
    <property type="match status" value="1"/>
</dbReference>
<dbReference type="PANTHER" id="PTHR38590:SF1">
    <property type="entry name" value="BLL0828 PROTEIN"/>
    <property type="match status" value="1"/>
</dbReference>